<organism evidence="2 3">
    <name type="scientific">Georgenia daeguensis</name>
    <dbReference type="NCBI Taxonomy" id="908355"/>
    <lineage>
        <taxon>Bacteria</taxon>
        <taxon>Bacillati</taxon>
        <taxon>Actinomycetota</taxon>
        <taxon>Actinomycetes</taxon>
        <taxon>Micrococcales</taxon>
        <taxon>Bogoriellaceae</taxon>
        <taxon>Georgenia</taxon>
    </lineage>
</organism>
<accession>A0ABP8EWL7</accession>
<name>A0ABP8EWL7_9MICO</name>
<gene>
    <name evidence="2" type="ORF">GCM10022262_27460</name>
</gene>
<sequence length="334" mass="34902">MRDVAIDLLHVGRFTPVAPYQRFAYLCSGLLIASAAFHAAVFLVDGGPWVGPISWRKPIVFGLSFGITLATLTWITTFLRPRKAVGWAVLGTYSLASVGEVALISMQRWRGVPSHFNESTAFDGLVFSMMGSLVTLIGILTVLITVRSFFRVDAPRPLARAIRLGLVLMLVSQAVGVQMIAEGGNTFGAAGALKVPHAVALHAAQVLPALALVLLASRASERHVLRVLAVGTTGYVGLVASVMAQTYSGRAALDLAVVPAALALLGFGLLVGSGAVAMFNLAASRSPTSPNTFGGPSGAAPLGRAYEKSADLVVARPAARDEWRGAVLPDCCQG</sequence>
<dbReference type="Proteomes" id="UP001499841">
    <property type="component" value="Unassembled WGS sequence"/>
</dbReference>
<proteinExistence type="predicted"/>
<evidence type="ECO:0000313" key="2">
    <source>
        <dbReference type="EMBL" id="GAA4288386.1"/>
    </source>
</evidence>
<keyword evidence="1" id="KW-0812">Transmembrane</keyword>
<reference evidence="3" key="1">
    <citation type="journal article" date="2019" name="Int. J. Syst. Evol. Microbiol.">
        <title>The Global Catalogue of Microorganisms (GCM) 10K type strain sequencing project: providing services to taxonomists for standard genome sequencing and annotation.</title>
        <authorList>
            <consortium name="The Broad Institute Genomics Platform"/>
            <consortium name="The Broad Institute Genome Sequencing Center for Infectious Disease"/>
            <person name="Wu L."/>
            <person name="Ma J."/>
        </authorList>
    </citation>
    <scope>NUCLEOTIDE SEQUENCE [LARGE SCALE GENOMIC DNA]</scope>
    <source>
        <strain evidence="3">JCM 17459</strain>
    </source>
</reference>
<feature type="transmembrane region" description="Helical" evidence="1">
    <location>
        <begin position="200"/>
        <end position="217"/>
    </location>
</feature>
<feature type="transmembrane region" description="Helical" evidence="1">
    <location>
        <begin position="23"/>
        <end position="44"/>
    </location>
</feature>
<keyword evidence="3" id="KW-1185">Reference proteome</keyword>
<keyword evidence="1" id="KW-1133">Transmembrane helix</keyword>
<protein>
    <submittedName>
        <fullName evidence="2">Uncharacterized protein</fullName>
    </submittedName>
</protein>
<evidence type="ECO:0000313" key="3">
    <source>
        <dbReference type="Proteomes" id="UP001499841"/>
    </source>
</evidence>
<evidence type="ECO:0000256" key="1">
    <source>
        <dbReference type="SAM" id="Phobius"/>
    </source>
</evidence>
<feature type="transmembrane region" description="Helical" evidence="1">
    <location>
        <begin position="59"/>
        <end position="79"/>
    </location>
</feature>
<feature type="transmembrane region" description="Helical" evidence="1">
    <location>
        <begin position="256"/>
        <end position="279"/>
    </location>
</feature>
<keyword evidence="1" id="KW-0472">Membrane</keyword>
<feature type="transmembrane region" description="Helical" evidence="1">
    <location>
        <begin position="162"/>
        <end position="180"/>
    </location>
</feature>
<feature type="transmembrane region" description="Helical" evidence="1">
    <location>
        <begin position="126"/>
        <end position="150"/>
    </location>
</feature>
<feature type="transmembrane region" description="Helical" evidence="1">
    <location>
        <begin position="86"/>
        <end position="106"/>
    </location>
</feature>
<dbReference type="RefSeq" id="WP_345042243.1">
    <property type="nucleotide sequence ID" value="NZ_BAABBA010000013.1"/>
</dbReference>
<feature type="transmembrane region" description="Helical" evidence="1">
    <location>
        <begin position="224"/>
        <end position="244"/>
    </location>
</feature>
<dbReference type="EMBL" id="BAABBA010000013">
    <property type="protein sequence ID" value="GAA4288386.1"/>
    <property type="molecule type" value="Genomic_DNA"/>
</dbReference>
<comment type="caution">
    <text evidence="2">The sequence shown here is derived from an EMBL/GenBank/DDBJ whole genome shotgun (WGS) entry which is preliminary data.</text>
</comment>